<name>A0A197JHD5_9FUNG</name>
<evidence type="ECO:0000256" key="5">
    <source>
        <dbReference type="SAM" id="MobiDB-lite"/>
    </source>
</evidence>
<dbReference type="InterPro" id="IPR050562">
    <property type="entry name" value="FAD_mOase_fung"/>
</dbReference>
<evidence type="ECO:0000256" key="4">
    <source>
        <dbReference type="ARBA" id="ARBA00023002"/>
    </source>
</evidence>
<evidence type="ECO:0000256" key="2">
    <source>
        <dbReference type="ARBA" id="ARBA00022630"/>
    </source>
</evidence>
<dbReference type="InterPro" id="IPR036188">
    <property type="entry name" value="FAD/NAD-bd_sf"/>
</dbReference>
<organism evidence="7 8">
    <name type="scientific">Linnemannia elongata AG-77</name>
    <dbReference type="NCBI Taxonomy" id="1314771"/>
    <lineage>
        <taxon>Eukaryota</taxon>
        <taxon>Fungi</taxon>
        <taxon>Fungi incertae sedis</taxon>
        <taxon>Mucoromycota</taxon>
        <taxon>Mortierellomycotina</taxon>
        <taxon>Mortierellomycetes</taxon>
        <taxon>Mortierellales</taxon>
        <taxon>Mortierellaceae</taxon>
        <taxon>Linnemannia</taxon>
    </lineage>
</organism>
<keyword evidence="2" id="KW-0285">Flavoprotein</keyword>
<proteinExistence type="inferred from homology"/>
<evidence type="ECO:0000256" key="1">
    <source>
        <dbReference type="ARBA" id="ARBA00007992"/>
    </source>
</evidence>
<evidence type="ECO:0000256" key="3">
    <source>
        <dbReference type="ARBA" id="ARBA00022827"/>
    </source>
</evidence>
<feature type="region of interest" description="Disordered" evidence="5">
    <location>
        <begin position="1"/>
        <end position="31"/>
    </location>
</feature>
<dbReference type="OrthoDB" id="10029326at2759"/>
<evidence type="ECO:0000313" key="7">
    <source>
        <dbReference type="EMBL" id="OAQ24555.1"/>
    </source>
</evidence>
<dbReference type="Pfam" id="PF01494">
    <property type="entry name" value="FAD_binding_3"/>
    <property type="match status" value="2"/>
</dbReference>
<feature type="domain" description="FAD-binding" evidence="6">
    <location>
        <begin position="335"/>
        <end position="419"/>
    </location>
</feature>
<keyword evidence="8" id="KW-1185">Reference proteome</keyword>
<evidence type="ECO:0000313" key="8">
    <source>
        <dbReference type="Proteomes" id="UP000078512"/>
    </source>
</evidence>
<dbReference type="GO" id="GO:0004497">
    <property type="term" value="F:monooxygenase activity"/>
    <property type="evidence" value="ECO:0007669"/>
    <property type="project" value="InterPro"/>
</dbReference>
<accession>A0A197JHD5</accession>
<dbReference type="Gene3D" id="3.50.50.60">
    <property type="entry name" value="FAD/NAD(P)-binding domain"/>
    <property type="match status" value="1"/>
</dbReference>
<dbReference type="PANTHER" id="PTHR47356:SF2">
    <property type="entry name" value="FAD-BINDING DOMAIN-CONTAINING PROTEIN-RELATED"/>
    <property type="match status" value="1"/>
</dbReference>
<feature type="domain" description="FAD-binding" evidence="6">
    <location>
        <begin position="47"/>
        <end position="217"/>
    </location>
</feature>
<dbReference type="SUPFAM" id="SSF51905">
    <property type="entry name" value="FAD/NAD(P)-binding domain"/>
    <property type="match status" value="1"/>
</dbReference>
<dbReference type="GO" id="GO:0071949">
    <property type="term" value="F:FAD binding"/>
    <property type="evidence" value="ECO:0007669"/>
    <property type="project" value="InterPro"/>
</dbReference>
<dbReference type="EMBL" id="KV442092">
    <property type="protein sequence ID" value="OAQ24555.1"/>
    <property type="molecule type" value="Genomic_DNA"/>
</dbReference>
<dbReference type="PRINTS" id="PR00420">
    <property type="entry name" value="RNGMNOXGNASE"/>
</dbReference>
<dbReference type="STRING" id="1314771.A0A197JHD5"/>
<dbReference type="AlphaFoldDB" id="A0A197JHD5"/>
<dbReference type="Proteomes" id="UP000078512">
    <property type="component" value="Unassembled WGS sequence"/>
</dbReference>
<comment type="similarity">
    <text evidence="1">Belongs to the paxM FAD-dependent monooxygenase family.</text>
</comment>
<sequence>MAPSFSSTHSGDSSGPSPASQSQTTFSSTSSDVASIHTFGPREKSPCKVLIVGAGVGGLVLALCLERAGIDYIVLERTQQLPVPKTTIQLGPNTLRAIEQLGLLDEVMQVAKPVSGLTLMKHNMTVSGRIDTLFCKERYGHYSCVVQRSEFLRILISHLPQGKVLWGKYVLEIVNGNAGVQVRCSNGYIEEADIIIGADGAYSAVRQNIYRTMKTKNLLPKSDQEPLKHTLNAIIGITEPLDGSRFPVAYQQFSEVTVVVGKDPLYSLWLGPINNHRIVWSVSGELLKPEDGDNTNFKQSEFGPEAVDAVCGLIQDLELPWGGTMADLIECTQRDHMTKIMVEEKQFKTWHYGRVALIGEACHKFPPFSGQGAEQAIMDAIYLANHLYRLDDVPVHEDYLKIFESYQRRRSPLVKSAAQMTHSMTHLMNTQGVSADVKRKVMFSLPDWLKNAGADKLQVRPLLDYLAPVDDRGTKSVKPSNAM</sequence>
<keyword evidence="3" id="KW-0274">FAD</keyword>
<dbReference type="PANTHER" id="PTHR47356">
    <property type="entry name" value="FAD-DEPENDENT MONOOXYGENASE ASQG-RELATED"/>
    <property type="match status" value="1"/>
</dbReference>
<protein>
    <submittedName>
        <fullName evidence="7">FAD/NAD(P)-binding domain-containing protein</fullName>
    </submittedName>
</protein>
<keyword evidence="4" id="KW-0560">Oxidoreductase</keyword>
<dbReference type="InterPro" id="IPR002938">
    <property type="entry name" value="FAD-bd"/>
</dbReference>
<reference evidence="7 8" key="1">
    <citation type="submission" date="2016-05" db="EMBL/GenBank/DDBJ databases">
        <title>Genome sequencing reveals origins of a unique bacterial endosymbiosis in the earliest lineages of terrestrial Fungi.</title>
        <authorList>
            <consortium name="DOE Joint Genome Institute"/>
            <person name="Uehling J."/>
            <person name="Gryganskyi A."/>
            <person name="Hameed K."/>
            <person name="Tschaplinski T."/>
            <person name="Misztal P."/>
            <person name="Wu S."/>
            <person name="Desiro A."/>
            <person name="Vande Pol N."/>
            <person name="Du Z.-Y."/>
            <person name="Zienkiewicz A."/>
            <person name="Zienkiewicz K."/>
            <person name="Morin E."/>
            <person name="Tisserant E."/>
            <person name="Splivallo R."/>
            <person name="Hainaut M."/>
            <person name="Henrissat B."/>
            <person name="Ohm R."/>
            <person name="Kuo A."/>
            <person name="Yan J."/>
            <person name="Lipzen A."/>
            <person name="Nolan M."/>
            <person name="Labutti K."/>
            <person name="Barry K."/>
            <person name="Goldstein A."/>
            <person name="Labbe J."/>
            <person name="Schadt C."/>
            <person name="Tuskan G."/>
            <person name="Grigoriev I."/>
            <person name="Martin F."/>
            <person name="Vilgalys R."/>
            <person name="Bonito G."/>
        </authorList>
    </citation>
    <scope>NUCLEOTIDE SEQUENCE [LARGE SCALE GENOMIC DNA]</scope>
    <source>
        <strain evidence="7 8">AG-77</strain>
    </source>
</reference>
<gene>
    <name evidence="7" type="ORF">K457DRAFT_158673</name>
</gene>
<evidence type="ECO:0000259" key="6">
    <source>
        <dbReference type="Pfam" id="PF01494"/>
    </source>
</evidence>